<dbReference type="EMBL" id="FLUO01000003">
    <property type="protein sequence ID" value="SBW12716.1"/>
    <property type="molecule type" value="Genomic_DNA"/>
</dbReference>
<feature type="domain" description="Methyltransferase" evidence="1">
    <location>
        <begin position="49"/>
        <end position="124"/>
    </location>
</feature>
<dbReference type="AlphaFoldDB" id="A0A212KLV3"/>
<dbReference type="GO" id="GO:0008168">
    <property type="term" value="F:methyltransferase activity"/>
    <property type="evidence" value="ECO:0007669"/>
    <property type="project" value="UniProtKB-KW"/>
</dbReference>
<dbReference type="InterPro" id="IPR029063">
    <property type="entry name" value="SAM-dependent_MTases_sf"/>
</dbReference>
<sequence>MDPGDDIEVSEDGLLGGRVRLLQPRTGYRAAVDPVLLAAAARPEPGTRVLDLGCGTGAAALCLAARCGEVRVLGVEMQADYAALARRSAALSGLAERLTVVEGDARDLRALPSDWRPFDWAIANPPYFLCGNPAADAGRAQAHHGGAADLGEWVAAAAKALRPRGGLALVHQAERLDDALAALAAAGFGAVEVIPLWPKAGRVAKRVLVRGEKGRKTRMTLLPGLVLHREDGNFTETARRILFEAESLDAALKEGGC</sequence>
<dbReference type="PANTHER" id="PTHR47739:SF1">
    <property type="entry name" value="TRNA1(VAL) (ADENINE(37)-N6)-METHYLTRANSFERASE"/>
    <property type="match status" value="1"/>
</dbReference>
<name>A0A212KLV3_9PROT</name>
<keyword evidence="2" id="KW-0489">Methyltransferase</keyword>
<dbReference type="PANTHER" id="PTHR47739">
    <property type="entry name" value="TRNA1(VAL) (ADENINE(37)-N6)-METHYLTRANSFERASE"/>
    <property type="match status" value="1"/>
</dbReference>
<dbReference type="GO" id="GO:0032259">
    <property type="term" value="P:methylation"/>
    <property type="evidence" value="ECO:0007669"/>
    <property type="project" value="UniProtKB-KW"/>
</dbReference>
<proteinExistence type="predicted"/>
<gene>
    <name evidence="2" type="ORF">KL86APRO_30207</name>
</gene>
<organism evidence="2">
    <name type="scientific">uncultured Alphaproteobacteria bacterium</name>
    <dbReference type="NCBI Taxonomy" id="91750"/>
    <lineage>
        <taxon>Bacteria</taxon>
        <taxon>Pseudomonadati</taxon>
        <taxon>Pseudomonadota</taxon>
        <taxon>Alphaproteobacteria</taxon>
        <taxon>environmental samples</taxon>
    </lineage>
</organism>
<keyword evidence="2" id="KW-0808">Transferase</keyword>
<dbReference type="SUPFAM" id="SSF53335">
    <property type="entry name" value="S-adenosyl-L-methionine-dependent methyltransferases"/>
    <property type="match status" value="1"/>
</dbReference>
<evidence type="ECO:0000313" key="2">
    <source>
        <dbReference type="EMBL" id="SBW12716.1"/>
    </source>
</evidence>
<dbReference type="CDD" id="cd02440">
    <property type="entry name" value="AdoMet_MTases"/>
    <property type="match status" value="1"/>
</dbReference>
<dbReference type="InterPro" id="IPR041698">
    <property type="entry name" value="Methyltransf_25"/>
</dbReference>
<reference evidence="2" key="1">
    <citation type="submission" date="2016-04" db="EMBL/GenBank/DDBJ databases">
        <authorList>
            <person name="Evans L.H."/>
            <person name="Alamgir A."/>
            <person name="Owens N."/>
            <person name="Weber N.D."/>
            <person name="Virtaneva K."/>
            <person name="Barbian K."/>
            <person name="Babar A."/>
            <person name="Rosenke K."/>
        </authorList>
    </citation>
    <scope>NUCLEOTIDE SEQUENCE</scope>
    <source>
        <strain evidence="2">86</strain>
    </source>
</reference>
<evidence type="ECO:0000259" key="1">
    <source>
        <dbReference type="Pfam" id="PF13649"/>
    </source>
</evidence>
<protein>
    <submittedName>
        <fullName evidence="2">Methyltransferase small domain-containing protein</fullName>
    </submittedName>
</protein>
<dbReference type="InterPro" id="IPR050210">
    <property type="entry name" value="tRNA_Adenine-N(6)_MTase"/>
</dbReference>
<dbReference type="Pfam" id="PF13649">
    <property type="entry name" value="Methyltransf_25"/>
    <property type="match status" value="1"/>
</dbReference>
<accession>A0A212KLV3</accession>
<dbReference type="Gene3D" id="3.40.50.150">
    <property type="entry name" value="Vaccinia Virus protein VP39"/>
    <property type="match status" value="1"/>
</dbReference>